<proteinExistence type="predicted"/>
<dbReference type="PROSITE" id="PS51186">
    <property type="entry name" value="GNAT"/>
    <property type="match status" value="2"/>
</dbReference>
<reference evidence="4" key="1">
    <citation type="submission" date="2020-10" db="EMBL/GenBank/DDBJ databases">
        <authorList>
            <person name="Gilroy R."/>
        </authorList>
    </citation>
    <scope>NUCLEOTIDE SEQUENCE</scope>
    <source>
        <strain evidence="4">ChiGjej3B3-7149</strain>
    </source>
</reference>
<dbReference type="Gene3D" id="3.40.630.30">
    <property type="match status" value="2"/>
</dbReference>
<dbReference type="InterPro" id="IPR000182">
    <property type="entry name" value="GNAT_dom"/>
</dbReference>
<accession>A0A9D1IZC5</accession>
<evidence type="ECO:0000256" key="2">
    <source>
        <dbReference type="ARBA" id="ARBA00023315"/>
    </source>
</evidence>
<dbReference type="SUPFAM" id="SSF55729">
    <property type="entry name" value="Acyl-CoA N-acyltransferases (Nat)"/>
    <property type="match status" value="2"/>
</dbReference>
<organism evidence="4 5">
    <name type="scientific">Candidatus Scatomorpha intestinigallinarum</name>
    <dbReference type="NCBI Taxonomy" id="2840923"/>
    <lineage>
        <taxon>Bacteria</taxon>
        <taxon>Bacillati</taxon>
        <taxon>Bacillota</taxon>
        <taxon>Clostridia</taxon>
        <taxon>Eubacteriales</taxon>
        <taxon>Candidatus Scatomorpha</taxon>
    </lineage>
</organism>
<keyword evidence="1" id="KW-0808">Transferase</keyword>
<evidence type="ECO:0000313" key="4">
    <source>
        <dbReference type="EMBL" id="HIR54970.1"/>
    </source>
</evidence>
<evidence type="ECO:0000313" key="5">
    <source>
        <dbReference type="Proteomes" id="UP000824238"/>
    </source>
</evidence>
<dbReference type="CDD" id="cd04301">
    <property type="entry name" value="NAT_SF"/>
    <property type="match status" value="1"/>
</dbReference>
<feature type="domain" description="N-acetyltransferase" evidence="3">
    <location>
        <begin position="154"/>
        <end position="306"/>
    </location>
</feature>
<evidence type="ECO:0000256" key="1">
    <source>
        <dbReference type="ARBA" id="ARBA00022679"/>
    </source>
</evidence>
<dbReference type="EMBL" id="DVHH01000130">
    <property type="protein sequence ID" value="HIR54970.1"/>
    <property type="molecule type" value="Genomic_DNA"/>
</dbReference>
<keyword evidence="2" id="KW-0012">Acyltransferase</keyword>
<name>A0A9D1IZC5_9FIRM</name>
<dbReference type="GO" id="GO:0016747">
    <property type="term" value="F:acyltransferase activity, transferring groups other than amino-acyl groups"/>
    <property type="evidence" value="ECO:0007669"/>
    <property type="project" value="InterPro"/>
</dbReference>
<dbReference type="Proteomes" id="UP000824238">
    <property type="component" value="Unassembled WGS sequence"/>
</dbReference>
<reference evidence="4" key="2">
    <citation type="journal article" date="2021" name="PeerJ">
        <title>Extensive microbial diversity within the chicken gut microbiome revealed by metagenomics and culture.</title>
        <authorList>
            <person name="Gilroy R."/>
            <person name="Ravi A."/>
            <person name="Getino M."/>
            <person name="Pursley I."/>
            <person name="Horton D.L."/>
            <person name="Alikhan N.F."/>
            <person name="Baker D."/>
            <person name="Gharbi K."/>
            <person name="Hall N."/>
            <person name="Watson M."/>
            <person name="Adriaenssens E.M."/>
            <person name="Foster-Nyarko E."/>
            <person name="Jarju S."/>
            <person name="Secka A."/>
            <person name="Antonio M."/>
            <person name="Oren A."/>
            <person name="Chaudhuri R.R."/>
            <person name="La Ragione R."/>
            <person name="Hildebrand F."/>
            <person name="Pallen M.J."/>
        </authorList>
    </citation>
    <scope>NUCLEOTIDE SEQUENCE</scope>
    <source>
        <strain evidence="4">ChiGjej3B3-7149</strain>
    </source>
</reference>
<dbReference type="PANTHER" id="PTHR43877">
    <property type="entry name" value="AMINOALKYLPHOSPHONATE N-ACETYLTRANSFERASE-RELATED-RELATED"/>
    <property type="match status" value="1"/>
</dbReference>
<protein>
    <submittedName>
        <fullName evidence="4">GNAT family N-acetyltransferase</fullName>
    </submittedName>
</protein>
<feature type="domain" description="N-acetyltransferase" evidence="3">
    <location>
        <begin position="5"/>
        <end position="159"/>
    </location>
</feature>
<dbReference type="InterPro" id="IPR050832">
    <property type="entry name" value="Bact_Acetyltransf"/>
</dbReference>
<sequence>MQGDIEVRECLEADERELFWQRLREYFRRDIFPGEEDCYHCSEKYKENIETLHERRFDPVRYLFFRRDGQDIGLALSVVYASEDGKQFILEFCVFPEFRGNGTGAACAGALLAWGRENGAKYAELNCSDDRRERFWSRFGFARNGIDAQGEPLMLLPPEEDAPVTVGLANGIEEFWALELSFFDEMGRKAPDSMGRSRMIGAMSAGRVAFITAKRLGRPVGLCSVSRCFSSLTCWDKGVLDDFYIEPAFRGRGVARLLVEKAAEYCRKQGIQSLAVTGSDADIELYRALGFKTRLGTDLAMLLPYES</sequence>
<comment type="caution">
    <text evidence="4">The sequence shown here is derived from an EMBL/GenBank/DDBJ whole genome shotgun (WGS) entry which is preliminary data.</text>
</comment>
<dbReference type="Pfam" id="PF00583">
    <property type="entry name" value="Acetyltransf_1"/>
    <property type="match status" value="2"/>
</dbReference>
<dbReference type="InterPro" id="IPR016181">
    <property type="entry name" value="Acyl_CoA_acyltransferase"/>
</dbReference>
<gene>
    <name evidence="4" type="ORF">IAD36_05150</name>
</gene>
<dbReference type="AlphaFoldDB" id="A0A9D1IZC5"/>
<evidence type="ECO:0000259" key="3">
    <source>
        <dbReference type="PROSITE" id="PS51186"/>
    </source>
</evidence>